<evidence type="ECO:0008006" key="2">
    <source>
        <dbReference type="Google" id="ProtNLM"/>
    </source>
</evidence>
<evidence type="ECO:0000313" key="1">
    <source>
        <dbReference type="EMBL" id="VAW17119.1"/>
    </source>
</evidence>
<dbReference type="EMBL" id="UOEL01000142">
    <property type="protein sequence ID" value="VAW17119.1"/>
    <property type="molecule type" value="Genomic_DNA"/>
</dbReference>
<organism evidence="1">
    <name type="scientific">hydrothermal vent metagenome</name>
    <dbReference type="NCBI Taxonomy" id="652676"/>
    <lineage>
        <taxon>unclassified sequences</taxon>
        <taxon>metagenomes</taxon>
        <taxon>ecological metagenomes</taxon>
    </lineage>
</organism>
<name>A0A3B0TY88_9ZZZZ</name>
<gene>
    <name evidence="1" type="ORF">MNBD_BACTEROID03-2230</name>
</gene>
<accession>A0A3B0TY88</accession>
<proteinExistence type="predicted"/>
<protein>
    <recommendedName>
        <fullName evidence="2">Bacterial Pleckstrin homology domain-containing protein</fullName>
    </recommendedName>
</protein>
<dbReference type="AlphaFoldDB" id="A0A3B0TY88"/>
<sequence length="144" mass="16973">MATKKTLWFWNILIVLTVIVCLLAFAAHYKNWTKIEPHQMTILSGIYYHDLKYDEIDSVLWVDRTPPMERLNGFSGFDKGKGVFREFKDSLTDKKVYVFIDNYANKKIRFVNKDASQLFLNLKDSTETEALYEFFENKLADIPE</sequence>
<reference evidence="1" key="1">
    <citation type="submission" date="2018-06" db="EMBL/GenBank/DDBJ databases">
        <authorList>
            <person name="Zhirakovskaya E."/>
        </authorList>
    </citation>
    <scope>NUCLEOTIDE SEQUENCE</scope>
</reference>